<name>A0A4Y2EEC9_ARAVE</name>
<dbReference type="Proteomes" id="UP000499080">
    <property type="component" value="Unassembled WGS sequence"/>
</dbReference>
<protein>
    <submittedName>
        <fullName evidence="1">Uncharacterized protein</fullName>
    </submittedName>
</protein>
<comment type="caution">
    <text evidence="1">The sequence shown here is derived from an EMBL/GenBank/DDBJ whole genome shotgun (WGS) entry which is preliminary data.</text>
</comment>
<accession>A0A4Y2EEC9</accession>
<dbReference type="AlphaFoldDB" id="A0A4Y2EEC9"/>
<gene>
    <name evidence="1" type="ORF">AVEN_157196_1</name>
</gene>
<keyword evidence="2" id="KW-1185">Reference proteome</keyword>
<proteinExistence type="predicted"/>
<dbReference type="EMBL" id="BGPR01000587">
    <property type="protein sequence ID" value="GBM27493.1"/>
    <property type="molecule type" value="Genomic_DNA"/>
</dbReference>
<organism evidence="1 2">
    <name type="scientific">Araneus ventricosus</name>
    <name type="common">Orbweaver spider</name>
    <name type="synonym">Epeira ventricosa</name>
    <dbReference type="NCBI Taxonomy" id="182803"/>
    <lineage>
        <taxon>Eukaryota</taxon>
        <taxon>Metazoa</taxon>
        <taxon>Ecdysozoa</taxon>
        <taxon>Arthropoda</taxon>
        <taxon>Chelicerata</taxon>
        <taxon>Arachnida</taxon>
        <taxon>Araneae</taxon>
        <taxon>Araneomorphae</taxon>
        <taxon>Entelegynae</taxon>
        <taxon>Araneoidea</taxon>
        <taxon>Araneidae</taxon>
        <taxon>Araneus</taxon>
    </lineage>
</organism>
<sequence>MLYLEPADLSSRREDFGTRPIHTPFQNYSPYKEECFCSDLTGYELQGLYKDSILYLKLQDLLPGREDFGTSTIWPLKVLITHPISKLLTVQEGLFCPDLTDYALMGLKEDSMFYLESADLKIRKGRIWYQANRSP</sequence>
<evidence type="ECO:0000313" key="1">
    <source>
        <dbReference type="EMBL" id="GBM27493.1"/>
    </source>
</evidence>
<reference evidence="1 2" key="1">
    <citation type="journal article" date="2019" name="Sci. Rep.">
        <title>Orb-weaving spider Araneus ventricosus genome elucidates the spidroin gene catalogue.</title>
        <authorList>
            <person name="Kono N."/>
            <person name="Nakamura H."/>
            <person name="Ohtoshi R."/>
            <person name="Moran D.A.P."/>
            <person name="Shinohara A."/>
            <person name="Yoshida Y."/>
            <person name="Fujiwara M."/>
            <person name="Mori M."/>
            <person name="Tomita M."/>
            <person name="Arakawa K."/>
        </authorList>
    </citation>
    <scope>NUCLEOTIDE SEQUENCE [LARGE SCALE GENOMIC DNA]</scope>
</reference>
<evidence type="ECO:0000313" key="2">
    <source>
        <dbReference type="Proteomes" id="UP000499080"/>
    </source>
</evidence>